<proteinExistence type="predicted"/>
<organism evidence="1 2">
    <name type="scientific">Acaulospora colombiana</name>
    <dbReference type="NCBI Taxonomy" id="27376"/>
    <lineage>
        <taxon>Eukaryota</taxon>
        <taxon>Fungi</taxon>
        <taxon>Fungi incertae sedis</taxon>
        <taxon>Mucoromycota</taxon>
        <taxon>Glomeromycotina</taxon>
        <taxon>Glomeromycetes</taxon>
        <taxon>Diversisporales</taxon>
        <taxon>Acaulosporaceae</taxon>
        <taxon>Acaulospora</taxon>
    </lineage>
</organism>
<comment type="caution">
    <text evidence="1">The sequence shown here is derived from an EMBL/GenBank/DDBJ whole genome shotgun (WGS) entry which is preliminary data.</text>
</comment>
<feature type="non-terminal residue" evidence="1">
    <location>
        <position position="1"/>
    </location>
</feature>
<evidence type="ECO:0000313" key="2">
    <source>
        <dbReference type="Proteomes" id="UP000789525"/>
    </source>
</evidence>
<protein>
    <submittedName>
        <fullName evidence="1">11327_t:CDS:1</fullName>
    </submittedName>
</protein>
<dbReference type="Proteomes" id="UP000789525">
    <property type="component" value="Unassembled WGS sequence"/>
</dbReference>
<sequence length="536" mass="61165">QIEELKVKLYHLHLRLSVSIPAGHANYRHIRITGASQLSAYKSMIDAVLTGEVVTRDGKPLWDNDIACFYGSHIFTENPVPGAQIFVERWQRRIIVYGPDEERARAKRRVMRKFDDAKRSIFIHSFPRHQLRYYSMAVEGSLRPECDARSVWLDTRTCTVTVSGRRAQTLLMRIASNAPKRVQPMDTTIPRDLCPICLDEVTEPQALPCKHRPCRSCLTRYLSSATQSEASFPLRCFGDEGKCNARIPLPMIRRLLNHDQLLSALNRSFELYLHSRPQEYRYCPTSDCPQIYRVRPKSDTPELPEVCISCLARYCPACSYEGGHGGYTCDEHQERMELEKEEEKQIVEGWVRNMGGRSCPKCSMGLLKDGGCAHVQCARCKVHICWTCGKAFEQVADESVYEHMRREHGSIGLIDPDLRNWNEDDVVRELEPTPAAPQTPPRLQQRGATSRSRRNTGAQSLASSAGSSRASTSTQGRGQRNTGKGRAGGRRHEHIYRSSSNRQENGRDSWSEDEDDEFDNTQWDYDFADMDWESMV</sequence>
<dbReference type="EMBL" id="CAJVPT010009090">
    <property type="protein sequence ID" value="CAG8558354.1"/>
    <property type="molecule type" value="Genomic_DNA"/>
</dbReference>
<gene>
    <name evidence="1" type="ORF">ACOLOM_LOCUS5129</name>
</gene>
<reference evidence="1" key="1">
    <citation type="submission" date="2021-06" db="EMBL/GenBank/DDBJ databases">
        <authorList>
            <person name="Kallberg Y."/>
            <person name="Tangrot J."/>
            <person name="Rosling A."/>
        </authorList>
    </citation>
    <scope>NUCLEOTIDE SEQUENCE</scope>
    <source>
        <strain evidence="1">CL356</strain>
    </source>
</reference>
<keyword evidence="2" id="KW-1185">Reference proteome</keyword>
<evidence type="ECO:0000313" key="1">
    <source>
        <dbReference type="EMBL" id="CAG8558354.1"/>
    </source>
</evidence>
<name>A0ACA9M2L7_9GLOM</name>
<accession>A0ACA9M2L7</accession>